<keyword evidence="4 5" id="KW-0342">GTP-binding</keyword>
<dbReference type="Proteomes" id="UP000694393">
    <property type="component" value="Unplaced"/>
</dbReference>
<dbReference type="EC" id="3.6.5.-" evidence="5"/>
<keyword evidence="7" id="KW-1185">Reference proteome</keyword>
<accession>A0A8C8S4X9</accession>
<evidence type="ECO:0000256" key="5">
    <source>
        <dbReference type="RuleBase" id="RU365059"/>
    </source>
</evidence>
<sequence>MAAAEVAGAGAESPAPPVCVLVLGMAGSGKTTLVQRLTAHLHSQKSSPYVINLDPAVHELPFPANIDIRDTVKYKEVMKQYPFFGLKYSLYTQLLQMHTTI</sequence>
<dbReference type="PANTHER" id="PTHR21231">
    <property type="entry name" value="XPA-BINDING PROTEIN 1-RELATED"/>
    <property type="match status" value="1"/>
</dbReference>
<dbReference type="Pfam" id="PF03029">
    <property type="entry name" value="ATP_bind_1"/>
    <property type="match status" value="1"/>
</dbReference>
<comment type="function">
    <text evidence="5">Small GTPase required for proper nuclear import of RNA polymerase II (RNAPII). May act at an RNAP assembly step prior to nuclear import.</text>
</comment>
<keyword evidence="2 5" id="KW-0547">Nucleotide-binding</keyword>
<evidence type="ECO:0000256" key="4">
    <source>
        <dbReference type="ARBA" id="ARBA00023134"/>
    </source>
</evidence>
<evidence type="ECO:0000256" key="3">
    <source>
        <dbReference type="ARBA" id="ARBA00022801"/>
    </source>
</evidence>
<comment type="subunit">
    <text evidence="5">Binds to RNA polymerase II.</text>
</comment>
<keyword evidence="3 5" id="KW-0378">Hydrolase</keyword>
<comment type="subcellular location">
    <subcellularLocation>
        <location evidence="5">Cytoplasm</location>
    </subcellularLocation>
    <subcellularLocation>
        <location evidence="5">Nucleus</location>
    </subcellularLocation>
</comment>
<evidence type="ECO:0000313" key="7">
    <source>
        <dbReference type="Proteomes" id="UP000694393"/>
    </source>
</evidence>
<reference evidence="6" key="2">
    <citation type="submission" date="2025-09" db="UniProtKB">
        <authorList>
            <consortium name="Ensembl"/>
        </authorList>
    </citation>
    <scope>IDENTIFICATION</scope>
</reference>
<dbReference type="InterPro" id="IPR004130">
    <property type="entry name" value="Gpn"/>
</dbReference>
<dbReference type="GO" id="GO:0005737">
    <property type="term" value="C:cytoplasm"/>
    <property type="evidence" value="ECO:0007669"/>
    <property type="project" value="UniProtKB-SubCell"/>
</dbReference>
<dbReference type="InterPro" id="IPR027417">
    <property type="entry name" value="P-loop_NTPase"/>
</dbReference>
<dbReference type="GO" id="GO:0005525">
    <property type="term" value="F:GTP binding"/>
    <property type="evidence" value="ECO:0007669"/>
    <property type="project" value="UniProtKB-KW"/>
</dbReference>
<organism evidence="6 7">
    <name type="scientific">Pelusios castaneus</name>
    <name type="common">West African mud turtle</name>
    <dbReference type="NCBI Taxonomy" id="367368"/>
    <lineage>
        <taxon>Eukaryota</taxon>
        <taxon>Metazoa</taxon>
        <taxon>Chordata</taxon>
        <taxon>Craniata</taxon>
        <taxon>Vertebrata</taxon>
        <taxon>Euteleostomi</taxon>
        <taxon>Archelosauria</taxon>
        <taxon>Testudinata</taxon>
        <taxon>Testudines</taxon>
        <taxon>Pleurodira</taxon>
        <taxon>Pelomedusidae</taxon>
        <taxon>Pelusios</taxon>
    </lineage>
</organism>
<evidence type="ECO:0000313" key="6">
    <source>
        <dbReference type="Ensembl" id="ENSPCEP00000014553.1"/>
    </source>
</evidence>
<name>A0A8C8S4X9_9SAUR</name>
<evidence type="ECO:0000256" key="1">
    <source>
        <dbReference type="ARBA" id="ARBA00005290"/>
    </source>
</evidence>
<proteinExistence type="inferred from homology"/>
<dbReference type="Gene3D" id="3.40.50.300">
    <property type="entry name" value="P-loop containing nucleotide triphosphate hydrolases"/>
    <property type="match status" value="1"/>
</dbReference>
<dbReference type="SUPFAM" id="SSF52540">
    <property type="entry name" value="P-loop containing nucleoside triphosphate hydrolases"/>
    <property type="match status" value="1"/>
</dbReference>
<reference evidence="6" key="1">
    <citation type="submission" date="2025-08" db="UniProtKB">
        <authorList>
            <consortium name="Ensembl"/>
        </authorList>
    </citation>
    <scope>IDENTIFICATION</scope>
</reference>
<keyword evidence="5" id="KW-0963">Cytoplasm</keyword>
<evidence type="ECO:0000256" key="2">
    <source>
        <dbReference type="ARBA" id="ARBA00022741"/>
    </source>
</evidence>
<dbReference type="PANTHER" id="PTHR21231:SF8">
    <property type="entry name" value="GPN-LOOP GTPASE 1"/>
    <property type="match status" value="1"/>
</dbReference>
<dbReference type="GO" id="GO:0003924">
    <property type="term" value="F:GTPase activity"/>
    <property type="evidence" value="ECO:0007669"/>
    <property type="project" value="TreeGrafter"/>
</dbReference>
<dbReference type="Ensembl" id="ENSPCET00000015082.1">
    <property type="protein sequence ID" value="ENSPCEP00000014553.1"/>
    <property type="gene ID" value="ENSPCEG00000011548.1"/>
</dbReference>
<dbReference type="GO" id="GO:0005634">
    <property type="term" value="C:nucleus"/>
    <property type="evidence" value="ECO:0007669"/>
    <property type="project" value="UniProtKB-SubCell"/>
</dbReference>
<dbReference type="AlphaFoldDB" id="A0A8C8S4X9"/>
<protein>
    <recommendedName>
        <fullName evidence="5">GPN-loop GTPase</fullName>
        <ecNumber evidence="5">3.6.5.-</ecNumber>
    </recommendedName>
</protein>
<comment type="similarity">
    <text evidence="1 5">Belongs to the GPN-loop GTPase family.</text>
</comment>